<reference evidence="1 2" key="1">
    <citation type="submission" date="2022-11" db="EMBL/GenBank/DDBJ databases">
        <title>Spartinivicinus poritis sp. nov., isolated from scleractinian coral Porites lutea.</title>
        <authorList>
            <person name="Zhang G."/>
            <person name="Cai L."/>
            <person name="Wei Q."/>
        </authorList>
    </citation>
    <scope>NUCLEOTIDE SEQUENCE [LARGE SCALE GENOMIC DNA]</scope>
    <source>
        <strain evidence="1 2">A2-2</strain>
    </source>
</reference>
<dbReference type="Proteomes" id="UP001528823">
    <property type="component" value="Unassembled WGS sequence"/>
</dbReference>
<dbReference type="EMBL" id="JAPMOU010000024">
    <property type="protein sequence ID" value="MDE1463754.1"/>
    <property type="molecule type" value="Genomic_DNA"/>
</dbReference>
<dbReference type="RefSeq" id="WP_274690086.1">
    <property type="nucleotide sequence ID" value="NZ_JAPMOU010000024.1"/>
</dbReference>
<dbReference type="SUPFAM" id="SSF74942">
    <property type="entry name" value="YhbC-like, C-terminal domain"/>
    <property type="match status" value="1"/>
</dbReference>
<name>A0ABT5UF88_9GAMM</name>
<evidence type="ECO:0000313" key="2">
    <source>
        <dbReference type="Proteomes" id="UP001528823"/>
    </source>
</evidence>
<proteinExistence type="predicted"/>
<protein>
    <submittedName>
        <fullName evidence="1">Uncharacterized protein</fullName>
    </submittedName>
</protein>
<evidence type="ECO:0000313" key="1">
    <source>
        <dbReference type="EMBL" id="MDE1463754.1"/>
    </source>
</evidence>
<keyword evidence="2" id="KW-1185">Reference proteome</keyword>
<comment type="caution">
    <text evidence="1">The sequence shown here is derived from an EMBL/GenBank/DDBJ whole genome shotgun (WGS) entry which is preliminary data.</text>
</comment>
<organism evidence="1 2">
    <name type="scientific">Spartinivicinus poritis</name>
    <dbReference type="NCBI Taxonomy" id="2994640"/>
    <lineage>
        <taxon>Bacteria</taxon>
        <taxon>Pseudomonadati</taxon>
        <taxon>Pseudomonadota</taxon>
        <taxon>Gammaproteobacteria</taxon>
        <taxon>Oceanospirillales</taxon>
        <taxon>Zooshikellaceae</taxon>
        <taxon>Spartinivicinus</taxon>
    </lineage>
</organism>
<dbReference type="InterPro" id="IPR036847">
    <property type="entry name" value="RimP_C_sf"/>
</dbReference>
<accession>A0ABT5UF88</accession>
<sequence length="423" mass="48998">MLKFIIVLVVIIAIGVGGAQFYITYKVDKFLEQMSSYAAMTGFDFSYKDIKTTYVGALEVSEVEFGIPIPEDNVTFNTSIDLMRVKFPSLLDVIQLFYKDMEELPSSLKFEINGVRISPENIVKLNPFIRKPTYYPFYLAESELGLDETILDASVGYTYYEYTSGADIDLNYEVRGIKSYSMNVKVKEIPSINIKQLFMMYQTPQLQLMNINYTDQSYNELWIKLCKEKHKITADQCIDREIKIANKHLKRIYSLSFSEQYITKVKEFIKATGGNIKVSVDLSDGSKSFFDAIIKWDDPINAIIQESAMLSINGEYIQPIFSRLSEEEIAKSVDVIEESDEPIKKKERKKIVLKVYDDFRQYVGKKVLIITDKRKQYIGTVLDAKQEGIKIKVRLEKGDTFTYRLAYDRIKYAEVYQTEPLYR</sequence>
<gene>
    <name evidence="1" type="ORF">ORQ98_17515</name>
</gene>